<feature type="region of interest" description="Disordered" evidence="1">
    <location>
        <begin position="1"/>
        <end position="24"/>
    </location>
</feature>
<evidence type="ECO:0000256" key="1">
    <source>
        <dbReference type="SAM" id="MobiDB-lite"/>
    </source>
</evidence>
<dbReference type="EMBL" id="JACHGH010000001">
    <property type="protein sequence ID" value="MBB6451771.1"/>
    <property type="molecule type" value="Genomic_DNA"/>
</dbReference>
<evidence type="ECO:0000313" key="2">
    <source>
        <dbReference type="EMBL" id="MBB6451771.1"/>
    </source>
</evidence>
<reference evidence="2 3" key="1">
    <citation type="submission" date="2020-08" db="EMBL/GenBank/DDBJ databases">
        <title>Genomic Encyclopedia of Type Strains, Phase IV (KMG-IV): sequencing the most valuable type-strain genomes for metagenomic binning, comparative biology and taxonomic classification.</title>
        <authorList>
            <person name="Goeker M."/>
        </authorList>
    </citation>
    <scope>NUCLEOTIDE SEQUENCE [LARGE SCALE GENOMIC DNA]</scope>
    <source>
        <strain evidence="2 3">DSM 19612</strain>
    </source>
</reference>
<dbReference type="AlphaFoldDB" id="A0A841PY40"/>
<comment type="caution">
    <text evidence="2">The sequence shown here is derived from an EMBL/GenBank/DDBJ whole genome shotgun (WGS) entry which is preliminary data.</text>
</comment>
<evidence type="ECO:0000313" key="3">
    <source>
        <dbReference type="Proteomes" id="UP000581688"/>
    </source>
</evidence>
<proteinExistence type="predicted"/>
<name>A0A841PY40_9BACI</name>
<protein>
    <submittedName>
        <fullName evidence="2">Uncharacterized protein</fullName>
    </submittedName>
</protein>
<accession>A0A841PY40</accession>
<feature type="compositionally biased region" description="Basic and acidic residues" evidence="1">
    <location>
        <begin position="7"/>
        <end position="21"/>
    </location>
</feature>
<sequence>MTEDVDEIRKSAKTEKDIQKEKRNKKNRNFTSVYSFTAFKKLSESIGEKLKIPEYLDFDEIVKEVYNKFFDENQDLREIVYHGNGYICPITEKTYTSFRPMIKKRLPKENRRNKIIHPLFNM</sequence>
<dbReference type="Proteomes" id="UP000581688">
    <property type="component" value="Unassembled WGS sequence"/>
</dbReference>
<organism evidence="2 3">
    <name type="scientific">Salirhabdus euzebyi</name>
    <dbReference type="NCBI Taxonomy" id="394506"/>
    <lineage>
        <taxon>Bacteria</taxon>
        <taxon>Bacillati</taxon>
        <taxon>Bacillota</taxon>
        <taxon>Bacilli</taxon>
        <taxon>Bacillales</taxon>
        <taxon>Bacillaceae</taxon>
        <taxon>Salirhabdus</taxon>
    </lineage>
</organism>
<keyword evidence="3" id="KW-1185">Reference proteome</keyword>
<gene>
    <name evidence="2" type="ORF">HNQ94_000192</name>
</gene>